<evidence type="ECO:0000256" key="9">
    <source>
        <dbReference type="ARBA" id="ARBA00022833"/>
    </source>
</evidence>
<dbReference type="Pfam" id="PF01546">
    <property type="entry name" value="Peptidase_M20"/>
    <property type="match status" value="1"/>
</dbReference>
<dbReference type="PROSITE" id="PS00758">
    <property type="entry name" value="ARGE_DAPE_CPG2_1"/>
    <property type="match status" value="1"/>
</dbReference>
<organism evidence="13">
    <name type="scientific">uncultured Rubrobacteraceae bacterium</name>
    <dbReference type="NCBI Taxonomy" id="349277"/>
    <lineage>
        <taxon>Bacteria</taxon>
        <taxon>Bacillati</taxon>
        <taxon>Actinomycetota</taxon>
        <taxon>Rubrobacteria</taxon>
        <taxon>Rubrobacterales</taxon>
        <taxon>Rubrobacteraceae</taxon>
        <taxon>environmental samples</taxon>
    </lineage>
</organism>
<comment type="catalytic activity">
    <reaction evidence="11">
        <text>N-succinyl-(2S,6S)-2,6-diaminopimelate + H2O = (2S,6S)-2,6-diaminopimelate + succinate</text>
        <dbReference type="Rhea" id="RHEA:22608"/>
        <dbReference type="ChEBI" id="CHEBI:15377"/>
        <dbReference type="ChEBI" id="CHEBI:30031"/>
        <dbReference type="ChEBI" id="CHEBI:57609"/>
        <dbReference type="ChEBI" id="CHEBI:58087"/>
        <dbReference type="EC" id="3.5.1.18"/>
    </reaction>
</comment>
<dbReference type="InterPro" id="IPR010182">
    <property type="entry name" value="ArgE/DapE"/>
</dbReference>
<keyword evidence="9" id="KW-0862">Zinc</keyword>
<dbReference type="InterPro" id="IPR050072">
    <property type="entry name" value="Peptidase_M20A"/>
</dbReference>
<dbReference type="AlphaFoldDB" id="A0A6J4QTT3"/>
<gene>
    <name evidence="13" type="ORF">AVDCRST_MAG02-1396</name>
</gene>
<dbReference type="EC" id="3.5.1.18" evidence="5"/>
<proteinExistence type="inferred from homology"/>
<dbReference type="GO" id="GO:0046872">
    <property type="term" value="F:metal ion binding"/>
    <property type="evidence" value="ECO:0007669"/>
    <property type="project" value="UniProtKB-KW"/>
</dbReference>
<evidence type="ECO:0000256" key="1">
    <source>
        <dbReference type="ARBA" id="ARBA00001941"/>
    </source>
</evidence>
<comment type="cofactor">
    <cofactor evidence="2">
        <name>Zn(2+)</name>
        <dbReference type="ChEBI" id="CHEBI:29105"/>
    </cofactor>
</comment>
<dbReference type="SUPFAM" id="SSF53187">
    <property type="entry name" value="Zn-dependent exopeptidases"/>
    <property type="match status" value="1"/>
</dbReference>
<evidence type="ECO:0000256" key="4">
    <source>
        <dbReference type="ARBA" id="ARBA00006247"/>
    </source>
</evidence>
<comment type="similarity">
    <text evidence="4">Belongs to the peptidase M20A family.</text>
</comment>
<keyword evidence="10" id="KW-0170">Cobalt</keyword>
<sequence>MSHPDELLEAVWDRIDGEELVRLAQKLVRIPSVCRPEDPSGNEQGAARFVAEYLEGAGFEVRTEEVAPGRPNVWAVWEGDLPGKTLLFEAHTDVVTEGAAEDWERPPFAAERVGGRIYGRGACDTKGNLAAAVVAVRAIKDSGIPFPGRLVLCHPVDEEGMMTGIKAFIEGGHAEGVDAAVICEPEENRICVEQKGAMRVEVTVRGRMAHGAMPLSGVNPVTRAARFVVAVEELERAEIERHGEHPFLGYPSLTPTILMGPDCGEPQINVVPASAYVALDIRTTPAQSHEELVGELRGILSRLSSKDPDFDATLEVIEERPPTETPRDEPLVRAMDLAYRGLTGEEPRYDGVPGATDGTFLHAWAAIPIVTTGAGNREIPHHKDEWVDEEELLAACKLYAATAMHYAYGKD</sequence>
<feature type="domain" description="Peptidase M20 dimerisation" evidence="12">
    <location>
        <begin position="192"/>
        <end position="305"/>
    </location>
</feature>
<evidence type="ECO:0000256" key="7">
    <source>
        <dbReference type="ARBA" id="ARBA00022723"/>
    </source>
</evidence>
<keyword evidence="8 13" id="KW-0378">Hydrolase</keyword>
<evidence type="ECO:0000256" key="10">
    <source>
        <dbReference type="ARBA" id="ARBA00023285"/>
    </source>
</evidence>
<dbReference type="PANTHER" id="PTHR43808">
    <property type="entry name" value="ACETYLORNITHINE DEACETYLASE"/>
    <property type="match status" value="1"/>
</dbReference>
<dbReference type="UniPathway" id="UPA00034">
    <property type="reaction ID" value="UER00021"/>
</dbReference>
<reference evidence="13" key="1">
    <citation type="submission" date="2020-02" db="EMBL/GenBank/DDBJ databases">
        <authorList>
            <person name="Meier V. D."/>
        </authorList>
    </citation>
    <scope>NUCLEOTIDE SEQUENCE</scope>
    <source>
        <strain evidence="13">AVDCRST_MAG02</strain>
    </source>
</reference>
<dbReference type="SUPFAM" id="SSF55031">
    <property type="entry name" value="Bacterial exopeptidase dimerisation domain"/>
    <property type="match status" value="1"/>
</dbReference>
<evidence type="ECO:0000256" key="6">
    <source>
        <dbReference type="ARBA" id="ARBA00016853"/>
    </source>
</evidence>
<dbReference type="Gene3D" id="3.40.630.10">
    <property type="entry name" value="Zn peptidases"/>
    <property type="match status" value="2"/>
</dbReference>
<evidence type="ECO:0000256" key="11">
    <source>
        <dbReference type="ARBA" id="ARBA00051301"/>
    </source>
</evidence>
<dbReference type="InterPro" id="IPR001261">
    <property type="entry name" value="ArgE/DapE_CS"/>
</dbReference>
<dbReference type="InterPro" id="IPR036264">
    <property type="entry name" value="Bact_exopeptidase_dim_dom"/>
</dbReference>
<dbReference type="InterPro" id="IPR011650">
    <property type="entry name" value="Peptidase_M20_dimer"/>
</dbReference>
<dbReference type="NCBIfam" id="TIGR01910">
    <property type="entry name" value="DapE-ArgE"/>
    <property type="match status" value="1"/>
</dbReference>
<keyword evidence="7" id="KW-0479">Metal-binding</keyword>
<dbReference type="GO" id="GO:0009014">
    <property type="term" value="F:succinyl-diaminopimelate desuccinylase activity"/>
    <property type="evidence" value="ECO:0007669"/>
    <property type="project" value="UniProtKB-EC"/>
</dbReference>
<comment type="pathway">
    <text evidence="3">Amino-acid biosynthesis; L-lysine biosynthesis via DAP pathway; LL-2,6-diaminopimelate from (S)-tetrahydrodipicolinate (succinylase route): step 3/3.</text>
</comment>
<dbReference type="GO" id="GO:0009089">
    <property type="term" value="P:lysine biosynthetic process via diaminopimelate"/>
    <property type="evidence" value="ECO:0007669"/>
    <property type="project" value="UniProtKB-UniPathway"/>
</dbReference>
<evidence type="ECO:0000259" key="12">
    <source>
        <dbReference type="Pfam" id="PF07687"/>
    </source>
</evidence>
<dbReference type="CDD" id="cd08659">
    <property type="entry name" value="M20_ArgE_DapE-like"/>
    <property type="match status" value="1"/>
</dbReference>
<dbReference type="Pfam" id="PF07687">
    <property type="entry name" value="M20_dimer"/>
    <property type="match status" value="1"/>
</dbReference>
<protein>
    <recommendedName>
        <fullName evidence="6">Probable succinyl-diaminopimelate desuccinylase</fullName>
        <ecNumber evidence="5">3.5.1.18</ecNumber>
    </recommendedName>
</protein>
<evidence type="ECO:0000256" key="2">
    <source>
        <dbReference type="ARBA" id="ARBA00001947"/>
    </source>
</evidence>
<evidence type="ECO:0000256" key="3">
    <source>
        <dbReference type="ARBA" id="ARBA00005130"/>
    </source>
</evidence>
<name>A0A6J4QTT3_9ACTN</name>
<dbReference type="EMBL" id="CADCVH010000045">
    <property type="protein sequence ID" value="CAA9454603.1"/>
    <property type="molecule type" value="Genomic_DNA"/>
</dbReference>
<comment type="cofactor">
    <cofactor evidence="1">
        <name>Co(2+)</name>
        <dbReference type="ChEBI" id="CHEBI:48828"/>
    </cofactor>
</comment>
<accession>A0A6J4QTT3</accession>
<dbReference type="InterPro" id="IPR002933">
    <property type="entry name" value="Peptidase_M20"/>
</dbReference>
<evidence type="ECO:0000256" key="8">
    <source>
        <dbReference type="ARBA" id="ARBA00022801"/>
    </source>
</evidence>
<evidence type="ECO:0000256" key="5">
    <source>
        <dbReference type="ARBA" id="ARBA00011921"/>
    </source>
</evidence>
<evidence type="ECO:0000313" key="13">
    <source>
        <dbReference type="EMBL" id="CAA9454603.1"/>
    </source>
</evidence>